<accession>A0A831RN75</accession>
<dbReference type="EMBL" id="DRKP01000105">
    <property type="protein sequence ID" value="HEB96598.1"/>
    <property type="molecule type" value="Genomic_DNA"/>
</dbReference>
<name>A0A831RN75_9GAMM</name>
<sequence>MNATARQVVETQGEPETPVAYYSLMIDDRGVITPTEDGMTDGEASLEALRRSDPDSYRMVVFGWA</sequence>
<organism evidence="1">
    <name type="scientific">Sedimenticola thiotaurini</name>
    <dbReference type="NCBI Taxonomy" id="1543721"/>
    <lineage>
        <taxon>Bacteria</taxon>
        <taxon>Pseudomonadati</taxon>
        <taxon>Pseudomonadota</taxon>
        <taxon>Gammaproteobacteria</taxon>
        <taxon>Chromatiales</taxon>
        <taxon>Sedimenticolaceae</taxon>
        <taxon>Sedimenticola</taxon>
    </lineage>
</organism>
<dbReference type="Proteomes" id="UP000886251">
    <property type="component" value="Unassembled WGS sequence"/>
</dbReference>
<dbReference type="AlphaFoldDB" id="A0A831RN75"/>
<protein>
    <submittedName>
        <fullName evidence="1">Uncharacterized protein</fullName>
    </submittedName>
</protein>
<gene>
    <name evidence="1" type="ORF">ENI96_09240</name>
</gene>
<comment type="caution">
    <text evidence="1">The sequence shown here is derived from an EMBL/GenBank/DDBJ whole genome shotgun (WGS) entry which is preliminary data.</text>
</comment>
<reference evidence="1" key="1">
    <citation type="journal article" date="2020" name="mSystems">
        <title>Genome- and Community-Level Interaction Insights into Carbon Utilization and Element Cycling Functions of Hydrothermarchaeota in Hydrothermal Sediment.</title>
        <authorList>
            <person name="Zhou Z."/>
            <person name="Liu Y."/>
            <person name="Xu W."/>
            <person name="Pan J."/>
            <person name="Luo Z.H."/>
            <person name="Li M."/>
        </authorList>
    </citation>
    <scope>NUCLEOTIDE SEQUENCE [LARGE SCALE GENOMIC DNA]</scope>
    <source>
        <strain evidence="1">HyVt-443</strain>
    </source>
</reference>
<evidence type="ECO:0000313" key="1">
    <source>
        <dbReference type="EMBL" id="HEB96598.1"/>
    </source>
</evidence>
<proteinExistence type="predicted"/>